<evidence type="ECO:0000313" key="3">
    <source>
        <dbReference type="Proteomes" id="UP000541770"/>
    </source>
</evidence>
<dbReference type="EMBL" id="JACGDE010000027">
    <property type="protein sequence ID" value="MBA6068192.1"/>
    <property type="molecule type" value="Genomic_DNA"/>
</dbReference>
<accession>A0A7W2JZW6</accession>
<gene>
    <name evidence="2" type="ORF">H4C75_25990</name>
</gene>
<evidence type="ECO:0000259" key="1">
    <source>
        <dbReference type="Pfam" id="PF12693"/>
    </source>
</evidence>
<dbReference type="Gene3D" id="3.30.420.380">
    <property type="match status" value="1"/>
</dbReference>
<dbReference type="RefSeq" id="WP_182324986.1">
    <property type="nucleotide sequence ID" value="NZ_BQIL01000025.1"/>
</dbReference>
<dbReference type="InterPro" id="IPR025691">
    <property type="entry name" value="GspL_pp_dom"/>
</dbReference>
<name>A0A7W2JZW6_9PSED</name>
<proteinExistence type="predicted"/>
<reference evidence="2 3" key="1">
    <citation type="submission" date="2020-07" db="EMBL/GenBank/DDBJ databases">
        <title>Diversity of carbapenemase encoding genes among Pseudomonas putida group clinical isolates in a tertiary Brazilian hospital.</title>
        <authorList>
            <person name="Alberto-Lei F."/>
            <person name="Nodari C.S."/>
            <person name="Streling A.P."/>
            <person name="Paulino J.T."/>
            <person name="Bessa-Neto F.O."/>
            <person name="Cayo R."/>
            <person name="Gales A.C."/>
        </authorList>
    </citation>
    <scope>NUCLEOTIDE SEQUENCE [LARGE SCALE GENOMIC DNA]</scope>
    <source>
        <strain evidence="2 3">14802</strain>
    </source>
</reference>
<dbReference type="Proteomes" id="UP000541770">
    <property type="component" value="Unassembled WGS sequence"/>
</dbReference>
<sequence length="303" mass="31755">MNTVMDVWLAPLAELDEASLLEYRLADRCGQANRGQLLRQAKGAPWRLHLHEQDSLALDIAMPPLTGKRLTAAVGCAVQGLVLGDAGQVHVAHGPRRVDGQVAVAWLGLAEMARLQAWLQIGGIKVAGLHACQDAAPSVVDLSGGLTGPAKPMAWGRTLGIWVAATLAWCLGLNLYAAQLASEGDALRSHMVAQVRLAFPQLPVVLNPLQQARQQLHGGTAVGLAALLDGAGQVMPFLVGNVEAMDYQDGQLRITALADGGKVPAGSAWQADLAARGIDAQTSGQGWTLRAAKPSGEELAHVD</sequence>
<comment type="caution">
    <text evidence="2">The sequence shown here is derived from an EMBL/GenBank/DDBJ whole genome shotgun (WGS) entry which is preliminary data.</text>
</comment>
<dbReference type="AlphaFoldDB" id="A0A7W2JZW6"/>
<evidence type="ECO:0000313" key="2">
    <source>
        <dbReference type="EMBL" id="MBA6068192.1"/>
    </source>
</evidence>
<protein>
    <recommendedName>
        <fullName evidence="1">GspL periplasmic domain-containing protein</fullName>
    </recommendedName>
</protein>
<dbReference type="InterPro" id="IPR043129">
    <property type="entry name" value="ATPase_NBD"/>
</dbReference>
<organism evidence="2 3">
    <name type="scientific">Pseudomonas mosselii</name>
    <dbReference type="NCBI Taxonomy" id="78327"/>
    <lineage>
        <taxon>Bacteria</taxon>
        <taxon>Pseudomonadati</taxon>
        <taxon>Pseudomonadota</taxon>
        <taxon>Gammaproteobacteria</taxon>
        <taxon>Pseudomonadales</taxon>
        <taxon>Pseudomonadaceae</taxon>
        <taxon>Pseudomonas</taxon>
    </lineage>
</organism>
<feature type="domain" description="GspL periplasmic" evidence="1">
    <location>
        <begin position="153"/>
        <end position="255"/>
    </location>
</feature>
<dbReference type="SUPFAM" id="SSF53067">
    <property type="entry name" value="Actin-like ATPase domain"/>
    <property type="match status" value="1"/>
</dbReference>
<dbReference type="Pfam" id="PF12693">
    <property type="entry name" value="GspL_C"/>
    <property type="match status" value="1"/>
</dbReference>